<gene>
    <name evidence="2" type="ORF">FMUND_15310</name>
</gene>
<dbReference type="EMBL" id="JAAOAN010000980">
    <property type="protein sequence ID" value="KAF5697735.1"/>
    <property type="molecule type" value="Genomic_DNA"/>
</dbReference>
<keyword evidence="3" id="KW-1185">Reference proteome</keyword>
<accession>A0A8H5XQQ9</accession>
<evidence type="ECO:0000313" key="3">
    <source>
        <dbReference type="Proteomes" id="UP000544331"/>
    </source>
</evidence>
<reference evidence="2 3" key="1">
    <citation type="submission" date="2020-05" db="EMBL/GenBank/DDBJ databases">
        <title>Identification and distribution of gene clusters putatively required for synthesis of sphingolipid metabolism inhibitors in phylogenetically diverse species of the filamentous fungus Fusarium.</title>
        <authorList>
            <person name="Kim H.-S."/>
            <person name="Busman M."/>
            <person name="Brown D.W."/>
            <person name="Divon H."/>
            <person name="Uhlig S."/>
            <person name="Proctor R.H."/>
        </authorList>
    </citation>
    <scope>NUCLEOTIDE SEQUENCE [LARGE SCALE GENOMIC DNA]</scope>
    <source>
        <strain evidence="2 3">NRRL 66235</strain>
    </source>
</reference>
<proteinExistence type="predicted"/>
<feature type="compositionally biased region" description="Polar residues" evidence="1">
    <location>
        <begin position="106"/>
        <end position="118"/>
    </location>
</feature>
<comment type="caution">
    <text evidence="2">The sequence shown here is derived from an EMBL/GenBank/DDBJ whole genome shotgun (WGS) entry which is preliminary data.</text>
</comment>
<organism evidence="2 3">
    <name type="scientific">Fusarium mundagurra</name>
    <dbReference type="NCBI Taxonomy" id="1567541"/>
    <lineage>
        <taxon>Eukaryota</taxon>
        <taxon>Fungi</taxon>
        <taxon>Dikarya</taxon>
        <taxon>Ascomycota</taxon>
        <taxon>Pezizomycotina</taxon>
        <taxon>Sordariomycetes</taxon>
        <taxon>Hypocreomycetidae</taxon>
        <taxon>Hypocreales</taxon>
        <taxon>Nectriaceae</taxon>
        <taxon>Fusarium</taxon>
        <taxon>Fusarium fujikuroi species complex</taxon>
    </lineage>
</organism>
<dbReference type="AlphaFoldDB" id="A0A8H5XQQ9"/>
<feature type="region of interest" description="Disordered" evidence="1">
    <location>
        <begin position="100"/>
        <end position="133"/>
    </location>
</feature>
<evidence type="ECO:0000313" key="2">
    <source>
        <dbReference type="EMBL" id="KAF5697735.1"/>
    </source>
</evidence>
<name>A0A8H5XQQ9_9HYPO</name>
<dbReference type="Proteomes" id="UP000544331">
    <property type="component" value="Unassembled WGS sequence"/>
</dbReference>
<evidence type="ECO:0000256" key="1">
    <source>
        <dbReference type="SAM" id="MobiDB-lite"/>
    </source>
</evidence>
<sequence length="261" mass="30015">METLFKLHISITTIGFALEEILPTGFKWEQISAAGDEEADDNIRGFRTPLLPPEDKRIEETLKLILKTVDDIRGDILCFEGSDSIFALRKYLTDLRHEMEERNDTDQPQQVKQPQTPLNMGVPKRRLEPNPERKYKTSNALALLRIEDLRDSESCKYVHPHFELYREQTFASQIVFFTRQLANPSSTCLVVVDNYGDLVGLSCWDPPAESPRIGQVRVRDVDVQREDLCQNEDPDAQKLFTKAMNSIYKTCARHPTINGLY</sequence>
<protein>
    <submittedName>
        <fullName evidence="2">Uncharacterized protein</fullName>
    </submittedName>
</protein>